<dbReference type="KEGG" id="pdic:118501899"/>
<organism evidence="2 3">
    <name type="scientific">Phyllostomus discolor</name>
    <name type="common">pale spear-nosed bat</name>
    <dbReference type="NCBI Taxonomy" id="89673"/>
    <lineage>
        <taxon>Eukaryota</taxon>
        <taxon>Metazoa</taxon>
        <taxon>Chordata</taxon>
        <taxon>Craniata</taxon>
        <taxon>Vertebrata</taxon>
        <taxon>Euteleostomi</taxon>
        <taxon>Mammalia</taxon>
        <taxon>Eutheria</taxon>
        <taxon>Laurasiatheria</taxon>
        <taxon>Chiroptera</taxon>
        <taxon>Yangochiroptera</taxon>
        <taxon>Phyllostomidae</taxon>
        <taxon>Phyllostominae</taxon>
        <taxon>Phyllostomus</taxon>
    </lineage>
</organism>
<sequence length="286" mass="30328">MCVPSPEHTLRTLSTNRRGEGEAPPPAPSIYIPRGTRPAPARLTLGPYVSVSAGGGEKRGFCARVAAGGGARAACGLVGEGRIYSPAALRVVGWDGPAFQTPRPDIHPGEALTRQHRGGRCAGLPGSSAVTTLHVHGSPGLLPPQPARLRSPPPLRNAGPEWAGVIPSRPSIRNVREKSQGWLSPSPTRTVLRIPAGSTAPRVGRRSGACWELESPTAAAPADPNWSRALVAPNRPGAEPRLPPRAIHRCDPCYQFLMCPRILGEHKYVSNDSMPSLCAWVFPINL</sequence>
<dbReference type="Proteomes" id="UP000504628">
    <property type="component" value="Chromosome 7"/>
</dbReference>
<dbReference type="InParanoid" id="A0A7E6E927"/>
<dbReference type="RefSeq" id="XP_035887570.1">
    <property type="nucleotide sequence ID" value="XM_036031677.1"/>
</dbReference>
<dbReference type="GeneID" id="118501899"/>
<dbReference type="AlphaFoldDB" id="A0A7E6E927"/>
<protein>
    <submittedName>
        <fullName evidence="3">Uncharacterized protein LOC118501899</fullName>
    </submittedName>
</protein>
<evidence type="ECO:0000313" key="2">
    <source>
        <dbReference type="Proteomes" id="UP000504628"/>
    </source>
</evidence>
<proteinExistence type="predicted"/>
<keyword evidence="2" id="KW-1185">Reference proteome</keyword>
<reference evidence="3" key="1">
    <citation type="submission" date="2025-08" db="UniProtKB">
        <authorList>
            <consortium name="RefSeq"/>
        </authorList>
    </citation>
    <scope>IDENTIFICATION</scope>
    <source>
        <tissue evidence="3">Muscle</tissue>
    </source>
</reference>
<evidence type="ECO:0000256" key="1">
    <source>
        <dbReference type="SAM" id="MobiDB-lite"/>
    </source>
</evidence>
<evidence type="ECO:0000313" key="3">
    <source>
        <dbReference type="RefSeq" id="XP_035887570.1"/>
    </source>
</evidence>
<feature type="region of interest" description="Disordered" evidence="1">
    <location>
        <begin position="1"/>
        <end position="34"/>
    </location>
</feature>
<dbReference type="OrthoDB" id="10670000at2759"/>
<name>A0A7E6E927_9CHIR</name>
<gene>
    <name evidence="3" type="primary">LOC118501899</name>
</gene>
<accession>A0A7E6E927</accession>